<dbReference type="SMART" id="SM00382">
    <property type="entry name" value="AAA"/>
    <property type="match status" value="1"/>
</dbReference>
<evidence type="ECO:0000256" key="2">
    <source>
        <dbReference type="ARBA" id="ARBA00022448"/>
    </source>
</evidence>
<dbReference type="AlphaFoldDB" id="A0A6S7DHJ2"/>
<keyword evidence="2" id="KW-0813">Transport</keyword>
<evidence type="ECO:0000313" key="12">
    <source>
        <dbReference type="EMBL" id="CAB3850413.1"/>
    </source>
</evidence>
<dbReference type="EMBL" id="CADIKZ010000004">
    <property type="protein sequence ID" value="CAB3850413.1"/>
    <property type="molecule type" value="Genomic_DNA"/>
</dbReference>
<feature type="transmembrane region" description="Helical" evidence="9">
    <location>
        <begin position="213"/>
        <end position="233"/>
    </location>
</feature>
<protein>
    <submittedName>
        <fullName evidence="12">Vitamin B12 transport ATP-binding protein BacA</fullName>
    </submittedName>
</protein>
<dbReference type="GO" id="GO:0140359">
    <property type="term" value="F:ABC-type transporter activity"/>
    <property type="evidence" value="ECO:0007669"/>
    <property type="project" value="InterPro"/>
</dbReference>
<accession>A0A6S7DHJ2</accession>
<dbReference type="InterPro" id="IPR003593">
    <property type="entry name" value="AAA+_ATPase"/>
</dbReference>
<proteinExistence type="predicted"/>
<dbReference type="CDD" id="cd03223">
    <property type="entry name" value="ABCD_peroxisomal_ALDP"/>
    <property type="match status" value="1"/>
</dbReference>
<dbReference type="InterPro" id="IPR050835">
    <property type="entry name" value="ABC_transporter_sub-D"/>
</dbReference>
<dbReference type="Gene3D" id="1.20.1560.10">
    <property type="entry name" value="ABC transporter type 1, transmembrane domain"/>
    <property type="match status" value="1"/>
</dbReference>
<evidence type="ECO:0000259" key="10">
    <source>
        <dbReference type="PROSITE" id="PS50893"/>
    </source>
</evidence>
<dbReference type="PANTHER" id="PTHR11384:SF59">
    <property type="entry name" value="LYSOSOMAL COBALAMIN TRANSPORTER ABCD4"/>
    <property type="match status" value="1"/>
</dbReference>
<dbReference type="GO" id="GO:0016887">
    <property type="term" value="F:ATP hydrolysis activity"/>
    <property type="evidence" value="ECO:0007669"/>
    <property type="project" value="InterPro"/>
</dbReference>
<dbReference type="Gene3D" id="3.40.50.300">
    <property type="entry name" value="P-loop containing nucleotide triphosphate hydrolases"/>
    <property type="match status" value="1"/>
</dbReference>
<comment type="subcellular location">
    <subcellularLocation>
        <location evidence="1">Cell membrane</location>
        <topology evidence="1">Multi-pass membrane protein</topology>
    </subcellularLocation>
</comment>
<sequence length="614" mass="68360">MDLDWQQQLWQSALWMARAFGISAVALALVAFALSRGTDWGRKFWRLAWPYLTPRRSWRPLLTLAALLFLAMFAVRMTVLFSFWYNGFYSALQALDANAFWHFLGIFAVLATVHVVRTLIDSYAGQAFDIHWRVWLNDRLTGDWLDARAYYRGHFVDEPVDNPDQRIEQDIAAFVTGSRTLAIGALSAVVSLVAFTAILWNLSGALDVAGVEIPRAMVFMVYLYVIVATLFAFRIGRPLILLNFLSERLTANFRYALLRLRENAENVAFYQGEAVERRTLWTRFSAYIANLWARVYRGLKFDGFNLVVSQVAVVFPFLLQAQRFFSGAIKLGDVMQTSQAFGQVQDSLSFFRTSYDAFAQYRATLNRLAGFLDANAAARALPAIEAQPLPDALEIASLEVSRPDGHVLLRHLDLALRPGQALLIKGPSGSGKTTLLRALAGLWPYARGVVRRPQGTAALFLSQRPYLPLGTLRDAVAYPGHARADDDARLAAALRAVNLGHLAGRLEHEADWSRILSIGEQQRVAFARVLFNRPAIVFLDEATSATDEGLEHMLYGLLREYLPQAMLVSVGHRSTLDAFHTHRLDLDGAGGWAVAAMDATDVIDPAPPRGLAAA</sequence>
<keyword evidence="6 12" id="KW-0067">ATP-binding</keyword>
<keyword evidence="4 9" id="KW-0812">Transmembrane</keyword>
<keyword evidence="5" id="KW-0547">Nucleotide-binding</keyword>
<dbReference type="PROSITE" id="PS50929">
    <property type="entry name" value="ABC_TM1F"/>
    <property type="match status" value="1"/>
</dbReference>
<dbReference type="InterPro" id="IPR027417">
    <property type="entry name" value="P-loop_NTPase"/>
</dbReference>
<feature type="domain" description="ABC transporter" evidence="10">
    <location>
        <begin position="393"/>
        <end position="613"/>
    </location>
</feature>
<keyword evidence="3" id="KW-1003">Cell membrane</keyword>
<dbReference type="PANTHER" id="PTHR11384">
    <property type="entry name" value="ATP-BINDING CASSETTE, SUB-FAMILY D MEMBER"/>
    <property type="match status" value="1"/>
</dbReference>
<feature type="transmembrane region" description="Helical" evidence="9">
    <location>
        <begin position="61"/>
        <end position="85"/>
    </location>
</feature>
<evidence type="ECO:0000256" key="9">
    <source>
        <dbReference type="SAM" id="Phobius"/>
    </source>
</evidence>
<evidence type="ECO:0000256" key="4">
    <source>
        <dbReference type="ARBA" id="ARBA00022692"/>
    </source>
</evidence>
<evidence type="ECO:0000259" key="11">
    <source>
        <dbReference type="PROSITE" id="PS50929"/>
    </source>
</evidence>
<organism evidence="12 13">
    <name type="scientific">Achromobacter pulmonis</name>
    <dbReference type="NCBI Taxonomy" id="1389932"/>
    <lineage>
        <taxon>Bacteria</taxon>
        <taxon>Pseudomonadati</taxon>
        <taxon>Pseudomonadota</taxon>
        <taxon>Betaproteobacteria</taxon>
        <taxon>Burkholderiales</taxon>
        <taxon>Alcaligenaceae</taxon>
        <taxon>Achromobacter</taxon>
    </lineage>
</organism>
<dbReference type="InterPro" id="IPR036640">
    <property type="entry name" value="ABC1_TM_sf"/>
</dbReference>
<evidence type="ECO:0000256" key="6">
    <source>
        <dbReference type="ARBA" id="ARBA00022840"/>
    </source>
</evidence>
<dbReference type="Proteomes" id="UP000494203">
    <property type="component" value="Unassembled WGS sequence"/>
</dbReference>
<evidence type="ECO:0000256" key="1">
    <source>
        <dbReference type="ARBA" id="ARBA00004651"/>
    </source>
</evidence>
<feature type="transmembrane region" description="Helical" evidence="9">
    <location>
        <begin position="12"/>
        <end position="34"/>
    </location>
</feature>
<keyword evidence="13" id="KW-1185">Reference proteome</keyword>
<evidence type="ECO:0000256" key="5">
    <source>
        <dbReference type="ARBA" id="ARBA00022741"/>
    </source>
</evidence>
<dbReference type="SUPFAM" id="SSF90123">
    <property type="entry name" value="ABC transporter transmembrane region"/>
    <property type="match status" value="1"/>
</dbReference>
<feature type="transmembrane region" description="Helical" evidence="9">
    <location>
        <begin position="181"/>
        <end position="201"/>
    </location>
</feature>
<dbReference type="Pfam" id="PF06472">
    <property type="entry name" value="ABC_membrane_2"/>
    <property type="match status" value="1"/>
</dbReference>
<evidence type="ECO:0000313" key="13">
    <source>
        <dbReference type="Proteomes" id="UP000494203"/>
    </source>
</evidence>
<gene>
    <name evidence="12" type="primary">bacA</name>
    <name evidence="12" type="ORF">LMG26788_01729</name>
</gene>
<feature type="domain" description="ABC transmembrane type-1" evidence="11">
    <location>
        <begin position="61"/>
        <end position="360"/>
    </location>
</feature>
<feature type="transmembrane region" description="Helical" evidence="9">
    <location>
        <begin position="100"/>
        <end position="120"/>
    </location>
</feature>
<keyword evidence="8 9" id="KW-0472">Membrane</keyword>
<dbReference type="RefSeq" id="WP_175140566.1">
    <property type="nucleotide sequence ID" value="NZ_CADIKZ010000004.1"/>
</dbReference>
<evidence type="ECO:0000256" key="7">
    <source>
        <dbReference type="ARBA" id="ARBA00022989"/>
    </source>
</evidence>
<evidence type="ECO:0000256" key="3">
    <source>
        <dbReference type="ARBA" id="ARBA00022475"/>
    </source>
</evidence>
<reference evidence="12 13" key="1">
    <citation type="submission" date="2020-04" db="EMBL/GenBank/DDBJ databases">
        <authorList>
            <person name="De Canck E."/>
        </authorList>
    </citation>
    <scope>NUCLEOTIDE SEQUENCE [LARGE SCALE GENOMIC DNA]</scope>
    <source>
        <strain evidence="12 13">LMG 26788</strain>
    </source>
</reference>
<dbReference type="InterPro" id="IPR011527">
    <property type="entry name" value="ABC1_TM_dom"/>
</dbReference>
<dbReference type="SUPFAM" id="SSF52540">
    <property type="entry name" value="P-loop containing nucleoside triphosphate hydrolases"/>
    <property type="match status" value="1"/>
</dbReference>
<evidence type="ECO:0000256" key="8">
    <source>
        <dbReference type="ARBA" id="ARBA00023136"/>
    </source>
</evidence>
<dbReference type="GO" id="GO:0005524">
    <property type="term" value="F:ATP binding"/>
    <property type="evidence" value="ECO:0007669"/>
    <property type="project" value="UniProtKB-KW"/>
</dbReference>
<dbReference type="GO" id="GO:0005886">
    <property type="term" value="C:plasma membrane"/>
    <property type="evidence" value="ECO:0007669"/>
    <property type="project" value="UniProtKB-SubCell"/>
</dbReference>
<dbReference type="Pfam" id="PF00005">
    <property type="entry name" value="ABC_tran"/>
    <property type="match status" value="1"/>
</dbReference>
<dbReference type="InterPro" id="IPR003439">
    <property type="entry name" value="ABC_transporter-like_ATP-bd"/>
</dbReference>
<keyword evidence="7 9" id="KW-1133">Transmembrane helix</keyword>
<dbReference type="PROSITE" id="PS50893">
    <property type="entry name" value="ABC_TRANSPORTER_2"/>
    <property type="match status" value="1"/>
</dbReference>
<name>A0A6S7DHJ2_9BURK</name>